<protein>
    <recommendedName>
        <fullName evidence="6">Granulins domain-containing protein</fullName>
    </recommendedName>
</protein>
<dbReference type="Gene3D" id="2.10.25.160">
    <property type="entry name" value="Granulin"/>
    <property type="match status" value="3"/>
</dbReference>
<dbReference type="AlphaFoldDB" id="A0A6Q2WPD3"/>
<evidence type="ECO:0000313" key="8">
    <source>
        <dbReference type="Proteomes" id="UP000265140"/>
    </source>
</evidence>
<evidence type="ECO:0000256" key="3">
    <source>
        <dbReference type="ARBA" id="ARBA00022525"/>
    </source>
</evidence>
<gene>
    <name evidence="7" type="primary">CCN4</name>
</gene>
<evidence type="ECO:0000256" key="4">
    <source>
        <dbReference type="ARBA" id="ARBA00023157"/>
    </source>
</evidence>
<feature type="chain" id="PRO_5044343157" description="Granulins domain-containing protein" evidence="5">
    <location>
        <begin position="18"/>
        <end position="347"/>
    </location>
</feature>
<evidence type="ECO:0000259" key="6">
    <source>
        <dbReference type="PROSITE" id="PS00799"/>
    </source>
</evidence>
<dbReference type="InterPro" id="IPR000118">
    <property type="entry name" value="Granulin"/>
</dbReference>
<feature type="domain" description="Granulins" evidence="6">
    <location>
        <begin position="99"/>
        <end position="112"/>
    </location>
</feature>
<dbReference type="GeneTree" id="ENSGT00470000042293"/>
<dbReference type="PANTHER" id="PTHR12274:SF7">
    <property type="entry name" value="GRANULINS"/>
    <property type="match status" value="1"/>
</dbReference>
<dbReference type="Pfam" id="PF00396">
    <property type="entry name" value="Granulin"/>
    <property type="match status" value="3"/>
</dbReference>
<dbReference type="Ensembl" id="ENSELUT00000073458.2">
    <property type="protein sequence ID" value="ENSELUP00000043374.2"/>
    <property type="gene ID" value="ENSELUG00000028367.2"/>
</dbReference>
<keyword evidence="3" id="KW-0964">Secreted</keyword>
<name>A0A6Q2WPD3_ESOLU</name>
<dbReference type="OMA" id="CINISGT"/>
<evidence type="ECO:0000256" key="5">
    <source>
        <dbReference type="SAM" id="SignalP"/>
    </source>
</evidence>
<evidence type="ECO:0000256" key="1">
    <source>
        <dbReference type="ARBA" id="ARBA00004613"/>
    </source>
</evidence>
<reference evidence="7" key="3">
    <citation type="submission" date="2025-09" db="UniProtKB">
        <authorList>
            <consortium name="Ensembl"/>
        </authorList>
    </citation>
    <scope>IDENTIFICATION</scope>
</reference>
<comment type="similarity">
    <text evidence="2">Belongs to the granulin family.</text>
</comment>
<evidence type="ECO:0000256" key="2">
    <source>
        <dbReference type="ARBA" id="ARBA00010093"/>
    </source>
</evidence>
<dbReference type="InterPro" id="IPR039036">
    <property type="entry name" value="Granulin_fam"/>
</dbReference>
<evidence type="ECO:0000313" key="7">
    <source>
        <dbReference type="Ensembl" id="ENSELUP00000043374.2"/>
    </source>
</evidence>
<feature type="domain" description="Granulins" evidence="6">
    <location>
        <begin position="301"/>
        <end position="314"/>
    </location>
</feature>
<dbReference type="PANTHER" id="PTHR12274">
    <property type="entry name" value="GRANULIN"/>
    <property type="match status" value="1"/>
</dbReference>
<keyword evidence="8" id="KW-1185">Reference proteome</keyword>
<keyword evidence="4" id="KW-1015">Disulfide bond</keyword>
<organism evidence="7 8">
    <name type="scientific">Esox lucius</name>
    <name type="common">Northern pike</name>
    <dbReference type="NCBI Taxonomy" id="8010"/>
    <lineage>
        <taxon>Eukaryota</taxon>
        <taxon>Metazoa</taxon>
        <taxon>Chordata</taxon>
        <taxon>Craniata</taxon>
        <taxon>Vertebrata</taxon>
        <taxon>Euteleostomi</taxon>
        <taxon>Actinopterygii</taxon>
        <taxon>Neopterygii</taxon>
        <taxon>Teleostei</taxon>
        <taxon>Protacanthopterygii</taxon>
        <taxon>Esociformes</taxon>
        <taxon>Esocidae</taxon>
        <taxon>Esox</taxon>
    </lineage>
</organism>
<feature type="signal peptide" evidence="5">
    <location>
        <begin position="1"/>
        <end position="17"/>
    </location>
</feature>
<sequence>MWSIAVVVLVVTGSVSCNTSCPDGKVCPDPSSVGPMELISPLTPQVQSDIVPVQSDDTPVDSSPYPYCDSSSYCPAGTKCCRHPAGYWTCCTYSNGVCCRDGLHCCPSGYRCDSTSSRCLRSDGLSYPFVEKPDSLMIKATKISDQVQSDIVPVQSDDKPVDSSPYPYCDSSSYCPAGTKCCRHPAGYWTCCTYSNGVCCRDGLHCCPSGYRCDSTSSRCLRSDGLSYPFVEKPDSLMIKATKISDQVQSDVVPVQSDDKPVDSSPYPYCDSSSYCPAGTKCCRHPAGYWTCCTYSNGVCCRDGLHCCPSGYRCDSTSSRCLRSDGLSYPFGLKQGSPMIKATKISN</sequence>
<reference evidence="7" key="1">
    <citation type="submission" date="2020-02" db="EMBL/GenBank/DDBJ databases">
        <title>Esox lucius (northern pike) genome, fEsoLuc1, primary haplotype.</title>
        <authorList>
            <person name="Myers G."/>
            <person name="Karagic N."/>
            <person name="Meyer A."/>
            <person name="Pippel M."/>
            <person name="Reichard M."/>
            <person name="Winkler S."/>
            <person name="Tracey A."/>
            <person name="Sims Y."/>
            <person name="Howe K."/>
            <person name="Rhie A."/>
            <person name="Formenti G."/>
            <person name="Durbin R."/>
            <person name="Fedrigo O."/>
            <person name="Jarvis E.D."/>
        </authorList>
    </citation>
    <scope>NUCLEOTIDE SEQUENCE [LARGE SCALE GENOMIC DNA]</scope>
</reference>
<dbReference type="SMART" id="SM00277">
    <property type="entry name" value="GRAN"/>
    <property type="match status" value="3"/>
</dbReference>
<dbReference type="Proteomes" id="UP000265140">
    <property type="component" value="Chromosome 14"/>
</dbReference>
<dbReference type="InParanoid" id="A0A6Q2WPD3"/>
<accession>A0A6Q2WPD3</accession>
<dbReference type="GO" id="GO:0005576">
    <property type="term" value="C:extracellular region"/>
    <property type="evidence" value="ECO:0007669"/>
    <property type="project" value="UniProtKB-SubCell"/>
</dbReference>
<dbReference type="Bgee" id="ENSELUG00000028367">
    <property type="expression patterns" value="Expressed in digestive tract and 1 other cell type or tissue"/>
</dbReference>
<dbReference type="PROSITE" id="PS00799">
    <property type="entry name" value="GRANULINS"/>
    <property type="match status" value="3"/>
</dbReference>
<keyword evidence="5" id="KW-0732">Signal</keyword>
<proteinExistence type="inferred from homology"/>
<dbReference type="InterPro" id="IPR037277">
    <property type="entry name" value="Granulin_sf"/>
</dbReference>
<reference evidence="7" key="2">
    <citation type="submission" date="2025-08" db="UniProtKB">
        <authorList>
            <consortium name="Ensembl"/>
        </authorList>
    </citation>
    <scope>IDENTIFICATION</scope>
</reference>
<feature type="domain" description="Granulins" evidence="6">
    <location>
        <begin position="200"/>
        <end position="213"/>
    </location>
</feature>
<comment type="subcellular location">
    <subcellularLocation>
        <location evidence="1">Secreted</location>
    </subcellularLocation>
</comment>